<sequence length="284" mass="31301">MSETSETSEATEATETTGAPIVSMLNQKGGVGKTTLTVHVAGALNGRGHDVLVVDLAPEGALTSILGFDDVYGDLDLDFTLHELLLEPNQYGDRAHELIQDGAEFDILPAHERMVDNTASALDGEPRARERLGMALEDLRQRHDVVLIDNEPSINVLTDNALQNSDAVIIPSYAEALSVQGFDRLQKQIQSIESYYGPVEILGIVVNRIEQNNQADAMVEQLRENFGAHLPVWEVRKRVALQRSLSKHQRSMFGVEETTDMERVLDEIAAEIEATFQVKEVADV</sequence>
<feature type="domain" description="AAA" evidence="1">
    <location>
        <begin position="21"/>
        <end position="194"/>
    </location>
</feature>
<keyword evidence="3" id="KW-1185">Reference proteome</keyword>
<organism evidence="2 3">
    <name type="scientific">Halobacterium phage ChaoS9</name>
    <dbReference type="NCBI Taxonomy" id="2847105"/>
    <lineage>
        <taxon>Viruses</taxon>
        <taxon>Duplodnaviria</taxon>
        <taxon>Heunggongvirae</taxon>
        <taxon>Uroviricota</taxon>
        <taxon>Caudoviricetes</taxon>
        <taxon>Vertoviridae</taxon>
        <taxon>Chaovirus</taxon>
        <taxon>Chaovirus bigenum</taxon>
        <taxon>Chaovirus ChaoS9</taxon>
    </lineage>
</organism>
<dbReference type="RefSeq" id="YP_010077998.1">
    <property type="nucleotide sequence ID" value="NC_054953.1"/>
</dbReference>
<dbReference type="Proteomes" id="UP000294095">
    <property type="component" value="Segment"/>
</dbReference>
<gene>
    <name evidence="2" type="primary">parA</name>
    <name evidence="2" type="ORF">ChaoS9_260</name>
</gene>
<evidence type="ECO:0000259" key="1">
    <source>
        <dbReference type="Pfam" id="PF13614"/>
    </source>
</evidence>
<dbReference type="EMBL" id="MK310226">
    <property type="protein sequence ID" value="QBI90057.1"/>
    <property type="molecule type" value="Genomic_DNA"/>
</dbReference>
<protein>
    <submittedName>
        <fullName evidence="2">Plasmid partition protein</fullName>
    </submittedName>
</protein>
<dbReference type="InterPro" id="IPR025669">
    <property type="entry name" value="AAA_dom"/>
</dbReference>
<dbReference type="PANTHER" id="PTHR13696">
    <property type="entry name" value="P-LOOP CONTAINING NUCLEOSIDE TRIPHOSPHATE HYDROLASE"/>
    <property type="match status" value="1"/>
</dbReference>
<dbReference type="Pfam" id="PF13614">
    <property type="entry name" value="AAA_31"/>
    <property type="match status" value="1"/>
</dbReference>
<reference evidence="3" key="1">
    <citation type="journal article" date="2019" name="Genes (Basel)">
        <title>Halobacterium salinarum virus ChaoS9, a Novel Halovirus Related to PhiH1 and PhiCh1.</title>
        <authorList>
            <person name="Dyall-Smith M."/>
            <person name="Palm P."/>
            <person name="Wanner G."/>
            <person name="Witte A."/>
            <person name="Oesterhelt D."/>
            <person name="Pfeiffer F."/>
        </authorList>
    </citation>
    <scope>NUCLEOTIDE SEQUENCE [LARGE SCALE GENOMIC DNA]</scope>
</reference>
<dbReference type="PANTHER" id="PTHR13696:SF99">
    <property type="entry name" value="COBYRINIC ACID AC-DIAMIDE SYNTHASE"/>
    <property type="match status" value="1"/>
</dbReference>
<accession>A0A481V6X0</accession>
<dbReference type="GeneID" id="65066904"/>
<evidence type="ECO:0000313" key="2">
    <source>
        <dbReference type="EMBL" id="QBI90057.1"/>
    </source>
</evidence>
<dbReference type="Gene3D" id="3.40.50.300">
    <property type="entry name" value="P-loop containing nucleotide triphosphate hydrolases"/>
    <property type="match status" value="1"/>
</dbReference>
<dbReference type="CDD" id="cd02042">
    <property type="entry name" value="ParAB_family"/>
    <property type="match status" value="1"/>
</dbReference>
<dbReference type="SUPFAM" id="SSF52540">
    <property type="entry name" value="P-loop containing nucleoside triphosphate hydrolases"/>
    <property type="match status" value="1"/>
</dbReference>
<name>A0A481V6X0_9CAUD</name>
<proteinExistence type="predicted"/>
<dbReference type="InterPro" id="IPR027417">
    <property type="entry name" value="P-loop_NTPase"/>
</dbReference>
<dbReference type="InterPro" id="IPR050678">
    <property type="entry name" value="DNA_Partitioning_ATPase"/>
</dbReference>
<evidence type="ECO:0000313" key="3">
    <source>
        <dbReference type="Proteomes" id="UP000294095"/>
    </source>
</evidence>